<evidence type="ECO:0000259" key="1">
    <source>
        <dbReference type="Pfam" id="PF03872"/>
    </source>
</evidence>
<dbReference type="InterPro" id="IPR052383">
    <property type="entry name" value="Anti-sigma-E_RseA-like"/>
</dbReference>
<dbReference type="SUPFAM" id="SSF89069">
    <property type="entry name" value="N-terminal, cytoplasmic domain of anti-sigmaE factor RseA"/>
    <property type="match status" value="1"/>
</dbReference>
<sequence length="169" mass="18353">MKEQLSALIDGELDADQVSRSCDAIKVNRDLRKCWNEYALIGDVMRGELALRSDFTDDVLRRLEQEPTVLAPSVRATTARSKSAWDRYLPIAATIAGVAVVGWMGVRTGLPATAPASAHPTLVRQQAPAQDTERAYLLAHHGYAGAQAVPGVGYYMRTAADVQNGEMAR</sequence>
<gene>
    <name evidence="2" type="ORF">GGR36_000207</name>
</gene>
<dbReference type="InterPro" id="IPR036147">
    <property type="entry name" value="Anti-sigma_E_RseA_N_sf"/>
</dbReference>
<evidence type="ECO:0000313" key="3">
    <source>
        <dbReference type="Proteomes" id="UP000561045"/>
    </source>
</evidence>
<dbReference type="Gene3D" id="1.10.10.880">
    <property type="entry name" value="Anti sigma-E protein RseA, N-terminal domain"/>
    <property type="match status" value="1"/>
</dbReference>
<reference evidence="2 3" key="1">
    <citation type="submission" date="2020-08" db="EMBL/GenBank/DDBJ databases">
        <title>Genomic Encyclopedia of Type Strains, Phase IV (KMG-IV): sequencing the most valuable type-strain genomes for metagenomic binning, comparative biology and taxonomic classification.</title>
        <authorList>
            <person name="Goeker M."/>
        </authorList>
    </citation>
    <scope>NUCLEOTIDE SEQUENCE [LARGE SCALE GENOMIC DNA]</scope>
    <source>
        <strain evidence="2 3">DSM 106739</strain>
    </source>
</reference>
<keyword evidence="3" id="KW-1185">Reference proteome</keyword>
<dbReference type="RefSeq" id="WP_183630945.1">
    <property type="nucleotide sequence ID" value="NZ_BAABLE010000011.1"/>
</dbReference>
<proteinExistence type="predicted"/>
<comment type="caution">
    <text evidence="2">The sequence shown here is derived from an EMBL/GenBank/DDBJ whole genome shotgun (WGS) entry which is preliminary data.</text>
</comment>
<dbReference type="PANTHER" id="PTHR38104:SF1">
    <property type="entry name" value="ANTI-SIGMA-E FACTOR RSEA"/>
    <property type="match status" value="1"/>
</dbReference>
<dbReference type="Proteomes" id="UP000561045">
    <property type="component" value="Unassembled WGS sequence"/>
</dbReference>
<dbReference type="AlphaFoldDB" id="A0A840BH00"/>
<accession>A0A840BH00</accession>
<organism evidence="2 3">
    <name type="scientific">Niveibacterium umoris</name>
    <dbReference type="NCBI Taxonomy" id="1193620"/>
    <lineage>
        <taxon>Bacteria</taxon>
        <taxon>Pseudomonadati</taxon>
        <taxon>Pseudomonadota</taxon>
        <taxon>Betaproteobacteria</taxon>
        <taxon>Rhodocyclales</taxon>
        <taxon>Rhodocyclaceae</taxon>
        <taxon>Niveibacterium</taxon>
    </lineage>
</organism>
<dbReference type="CDD" id="cd16328">
    <property type="entry name" value="RseA_N"/>
    <property type="match status" value="1"/>
</dbReference>
<dbReference type="EMBL" id="JACIET010000001">
    <property type="protein sequence ID" value="MBB4010899.1"/>
    <property type="molecule type" value="Genomic_DNA"/>
</dbReference>
<name>A0A840BH00_9RHOO</name>
<dbReference type="Pfam" id="PF03872">
    <property type="entry name" value="RseA_N"/>
    <property type="match status" value="1"/>
</dbReference>
<dbReference type="PANTHER" id="PTHR38104">
    <property type="match status" value="1"/>
</dbReference>
<feature type="domain" description="Anti sigma-E protein RseA N-terminal" evidence="1">
    <location>
        <begin position="2"/>
        <end position="79"/>
    </location>
</feature>
<dbReference type="GO" id="GO:0016989">
    <property type="term" value="F:sigma factor antagonist activity"/>
    <property type="evidence" value="ECO:0007669"/>
    <property type="project" value="InterPro"/>
</dbReference>
<dbReference type="InterPro" id="IPR005572">
    <property type="entry name" value="Anti-sigma_E_RseA_N"/>
</dbReference>
<evidence type="ECO:0000313" key="2">
    <source>
        <dbReference type="EMBL" id="MBB4010899.1"/>
    </source>
</evidence>
<protein>
    <submittedName>
        <fullName evidence="2">Sigma-E factor negative regulatory protein RseA</fullName>
    </submittedName>
</protein>